<dbReference type="Gene3D" id="3.40.1410.10">
    <property type="entry name" value="Chorismate lyase-like"/>
    <property type="match status" value="1"/>
</dbReference>
<protein>
    <submittedName>
        <fullName evidence="2">GntR family transcriptional regulator</fullName>
    </submittedName>
</protein>
<keyword evidence="3" id="KW-1185">Reference proteome</keyword>
<dbReference type="EMBL" id="AUBJ02000001">
    <property type="protein sequence ID" value="MCP2330746.1"/>
    <property type="molecule type" value="Genomic_DNA"/>
</dbReference>
<dbReference type="SMART" id="SM00866">
    <property type="entry name" value="UTRA"/>
    <property type="match status" value="1"/>
</dbReference>
<sequence length="167" mass="18655">MSPYRAELATQGLTPRVDCTAIQRVVPPVNVATRLGVDPNLASVVRRENWYYARRDQDEWPVQVGITYIPWEIAKGTVLATSEKLGPGSLYARFEDLGYSITRNREEIGARMPTPSEREGLQLPEGVPVLDILHTGIDAHGAAFEITHFVMRADFGGLDYDMPVEDR</sequence>
<dbReference type="InterPro" id="IPR011663">
    <property type="entry name" value="UTRA"/>
</dbReference>
<evidence type="ECO:0000313" key="3">
    <source>
        <dbReference type="Proteomes" id="UP000791080"/>
    </source>
</evidence>
<dbReference type="Proteomes" id="UP000791080">
    <property type="component" value="Unassembled WGS sequence"/>
</dbReference>
<dbReference type="SUPFAM" id="SSF64288">
    <property type="entry name" value="Chorismate lyase-like"/>
    <property type="match status" value="1"/>
</dbReference>
<dbReference type="InterPro" id="IPR028978">
    <property type="entry name" value="Chorismate_lyase_/UTRA_dom_sf"/>
</dbReference>
<dbReference type="Pfam" id="PF07702">
    <property type="entry name" value="UTRA"/>
    <property type="match status" value="1"/>
</dbReference>
<comment type="caution">
    <text evidence="2">The sequence shown here is derived from an EMBL/GenBank/DDBJ whole genome shotgun (WGS) entry which is preliminary data.</text>
</comment>
<accession>A0ABT1JG44</accession>
<feature type="domain" description="UbiC transcription regulator-associated" evidence="1">
    <location>
        <begin position="10"/>
        <end position="157"/>
    </location>
</feature>
<reference evidence="2 3" key="1">
    <citation type="submission" date="2022-06" db="EMBL/GenBank/DDBJ databases">
        <title>Genomic Encyclopedia of Type Strains, Phase I: the one thousand microbial genomes (KMG-I) project.</title>
        <authorList>
            <person name="Kyrpides N."/>
        </authorList>
    </citation>
    <scope>NUCLEOTIDE SEQUENCE [LARGE SCALE GENOMIC DNA]</scope>
    <source>
        <strain evidence="2 3">DSM 43889</strain>
    </source>
</reference>
<evidence type="ECO:0000313" key="2">
    <source>
        <dbReference type="EMBL" id="MCP2330746.1"/>
    </source>
</evidence>
<dbReference type="PANTHER" id="PTHR44846">
    <property type="entry name" value="MANNOSYL-D-GLYCERATE TRANSPORT/METABOLISM SYSTEM REPRESSOR MNGR-RELATED"/>
    <property type="match status" value="1"/>
</dbReference>
<gene>
    <name evidence="2" type="ORF">G443_001016</name>
</gene>
<dbReference type="InterPro" id="IPR050679">
    <property type="entry name" value="Bact_HTH_transcr_reg"/>
</dbReference>
<name>A0ABT1JG44_ACTCY</name>
<evidence type="ECO:0000259" key="1">
    <source>
        <dbReference type="SMART" id="SM00866"/>
    </source>
</evidence>
<dbReference type="PANTHER" id="PTHR44846:SF17">
    <property type="entry name" value="GNTR-FAMILY TRANSCRIPTIONAL REGULATOR"/>
    <property type="match status" value="1"/>
</dbReference>
<proteinExistence type="predicted"/>
<organism evidence="2 3">
    <name type="scientific">Actinoalloteichus caeruleus DSM 43889</name>
    <dbReference type="NCBI Taxonomy" id="1120930"/>
    <lineage>
        <taxon>Bacteria</taxon>
        <taxon>Bacillati</taxon>
        <taxon>Actinomycetota</taxon>
        <taxon>Actinomycetes</taxon>
        <taxon>Pseudonocardiales</taxon>
        <taxon>Pseudonocardiaceae</taxon>
        <taxon>Actinoalloteichus</taxon>
        <taxon>Actinoalloteichus cyanogriseus</taxon>
    </lineage>
</organism>